<accession>A0A7C5Q1V3</accession>
<dbReference type="InterPro" id="IPR050962">
    <property type="entry name" value="Phosphate-bind_PstS"/>
</dbReference>
<keyword evidence="4 6" id="KW-0813">Transport</keyword>
<dbReference type="InterPro" id="IPR024370">
    <property type="entry name" value="PBP_domain"/>
</dbReference>
<proteinExistence type="inferred from homology"/>
<dbReference type="AlphaFoldDB" id="A0A7C5Q1V3"/>
<comment type="function">
    <text evidence="1">Part of the ABC transporter complex PstSACB involved in phosphate import.</text>
</comment>
<dbReference type="PANTHER" id="PTHR42996">
    <property type="entry name" value="PHOSPHATE-BINDING PROTEIN PSTS"/>
    <property type="match status" value="1"/>
</dbReference>
<keyword evidence="5 6" id="KW-0592">Phosphate transport</keyword>
<protein>
    <recommendedName>
        <fullName evidence="6">Phosphate-binding protein</fullName>
    </recommendedName>
</protein>
<dbReference type="Gene3D" id="3.40.190.10">
    <property type="entry name" value="Periplasmic binding protein-like II"/>
    <property type="match status" value="2"/>
</dbReference>
<dbReference type="SUPFAM" id="SSF53850">
    <property type="entry name" value="Periplasmic binding protein-like II"/>
    <property type="match status" value="1"/>
</dbReference>
<dbReference type="EMBL" id="DRNB01000035">
    <property type="protein sequence ID" value="HHJ63473.1"/>
    <property type="molecule type" value="Genomic_DNA"/>
</dbReference>
<reference evidence="8" key="1">
    <citation type="journal article" date="2020" name="mSystems">
        <title>Genome- and Community-Level Interaction Insights into Carbon Utilization and Element Cycling Functions of Hydrothermarchaeota in Hydrothermal Sediment.</title>
        <authorList>
            <person name="Zhou Z."/>
            <person name="Liu Y."/>
            <person name="Xu W."/>
            <person name="Pan J."/>
            <person name="Luo Z.H."/>
            <person name="Li M."/>
        </authorList>
    </citation>
    <scope>NUCLEOTIDE SEQUENCE [LARGE SCALE GENOMIC DNA]</scope>
    <source>
        <strain evidence="8">HyVt-501</strain>
    </source>
</reference>
<dbReference type="GO" id="GO:0043190">
    <property type="term" value="C:ATP-binding cassette (ABC) transporter complex"/>
    <property type="evidence" value="ECO:0007669"/>
    <property type="project" value="InterPro"/>
</dbReference>
<evidence type="ECO:0000256" key="4">
    <source>
        <dbReference type="ARBA" id="ARBA00022448"/>
    </source>
</evidence>
<dbReference type="GO" id="GO:0035435">
    <property type="term" value="P:phosphate ion transmembrane transport"/>
    <property type="evidence" value="ECO:0007669"/>
    <property type="project" value="InterPro"/>
</dbReference>
<comment type="caution">
    <text evidence="8">The sequence shown here is derived from an EMBL/GenBank/DDBJ whole genome shotgun (WGS) entry which is preliminary data.</text>
</comment>
<organism evidence="8">
    <name type="scientific">Aquifex aeolicus</name>
    <dbReference type="NCBI Taxonomy" id="63363"/>
    <lineage>
        <taxon>Bacteria</taxon>
        <taxon>Pseudomonadati</taxon>
        <taxon>Aquificota</taxon>
        <taxon>Aquificia</taxon>
        <taxon>Aquificales</taxon>
        <taxon>Aquificaceae</taxon>
        <taxon>Aquifex</taxon>
    </lineage>
</organism>
<feature type="domain" description="PBP" evidence="7">
    <location>
        <begin position="18"/>
        <end position="295"/>
    </location>
</feature>
<dbReference type="NCBIfam" id="TIGR00975">
    <property type="entry name" value="3a0107s03"/>
    <property type="match status" value="1"/>
</dbReference>
<sequence length="329" mass="37126">MRGTIAGILAGTAVLFAGETLNGAGATFPYPLYSRWAYFYQKETGVRVNYQPIGSGGGVRQIRNRTVDFGASDAPLPPEDTKRFKLAQFPTVIGGVVVSYNLPLKGLKLSAAALCGIFLGKVKFWDDPLIRKDNPHLKLPHRKIAVIRRSDGSGTTWIFTNYLSKACPEWKEKVGYGKAVNWPTGIGAKGNEGVASYIKRVRGSIGYVEFAYALENRLRYALVENREGKFVEPSLETFQAAARNAKWDPAKDFYEVLTWQKGDRAYPIAGATFILLAEDYPKERNRKIVRFFDWAYRKGDDTAVKLHYVPLPREVKEKVRRYWKAHGWF</sequence>
<dbReference type="Pfam" id="PF12849">
    <property type="entry name" value="PBP_like_2"/>
    <property type="match status" value="1"/>
</dbReference>
<evidence type="ECO:0000313" key="8">
    <source>
        <dbReference type="EMBL" id="HHJ63473.1"/>
    </source>
</evidence>
<dbReference type="GO" id="GO:0042301">
    <property type="term" value="F:phosphate ion binding"/>
    <property type="evidence" value="ECO:0007669"/>
    <property type="project" value="InterPro"/>
</dbReference>
<evidence type="ECO:0000259" key="7">
    <source>
        <dbReference type="Pfam" id="PF12849"/>
    </source>
</evidence>
<evidence type="ECO:0000256" key="6">
    <source>
        <dbReference type="PIRNR" id="PIRNR002756"/>
    </source>
</evidence>
<dbReference type="PIRSF" id="PIRSF002756">
    <property type="entry name" value="PstS"/>
    <property type="match status" value="1"/>
</dbReference>
<evidence type="ECO:0000256" key="3">
    <source>
        <dbReference type="ARBA" id="ARBA00011529"/>
    </source>
</evidence>
<dbReference type="CDD" id="cd13565">
    <property type="entry name" value="PBP2_PstS"/>
    <property type="match status" value="1"/>
</dbReference>
<dbReference type="InterPro" id="IPR005673">
    <property type="entry name" value="ABC_phos-bd_PstS"/>
</dbReference>
<evidence type="ECO:0000256" key="2">
    <source>
        <dbReference type="ARBA" id="ARBA00008725"/>
    </source>
</evidence>
<dbReference type="PANTHER" id="PTHR42996:SF1">
    <property type="entry name" value="PHOSPHATE-BINDING PROTEIN PSTS"/>
    <property type="match status" value="1"/>
</dbReference>
<dbReference type="Proteomes" id="UP000885792">
    <property type="component" value="Unassembled WGS sequence"/>
</dbReference>
<evidence type="ECO:0000256" key="1">
    <source>
        <dbReference type="ARBA" id="ARBA00002841"/>
    </source>
</evidence>
<dbReference type="NCBIfam" id="NF008171">
    <property type="entry name" value="PRK10918.1"/>
    <property type="match status" value="1"/>
</dbReference>
<comment type="similarity">
    <text evidence="2 6">Belongs to the PstS family.</text>
</comment>
<name>A0A7C5Q1V3_AQUAO</name>
<comment type="subunit">
    <text evidence="3">The complex is composed of two ATP-binding proteins (PstB), two transmembrane proteins (PstC and PstA) and a solute-binding protein (PstS).</text>
</comment>
<evidence type="ECO:0000256" key="5">
    <source>
        <dbReference type="ARBA" id="ARBA00022592"/>
    </source>
</evidence>
<gene>
    <name evidence="8" type="primary">pstS</name>
    <name evidence="8" type="ORF">ENJ61_01050</name>
</gene>